<dbReference type="Pfam" id="PF07275">
    <property type="entry name" value="ArdA"/>
    <property type="match status" value="1"/>
</dbReference>
<dbReference type="AlphaFoldDB" id="A0A443YVZ8"/>
<evidence type="ECO:0000313" key="1">
    <source>
        <dbReference type="EMBL" id="RWU08179.1"/>
    </source>
</evidence>
<dbReference type="OrthoDB" id="944647at2"/>
<gene>
    <name evidence="1" type="ORF">DPV69_07295</name>
</gene>
<reference evidence="1 2" key="1">
    <citation type="submission" date="2018-06" db="EMBL/GenBank/DDBJ databases">
        <title>Pedobacter endophyticus sp. nov., an endophytic bacterium isolated from a leaf of Triticum aestivum.</title>
        <authorList>
            <person name="Zhang L."/>
        </authorList>
    </citation>
    <scope>NUCLEOTIDE SEQUENCE [LARGE SCALE GENOMIC DNA]</scope>
    <source>
        <strain evidence="1 2">CM134L-2</strain>
    </source>
</reference>
<dbReference type="InterPro" id="IPR009899">
    <property type="entry name" value="ArdA"/>
</dbReference>
<evidence type="ECO:0000313" key="2">
    <source>
        <dbReference type="Proteomes" id="UP000284120"/>
    </source>
</evidence>
<name>A0A443YVZ8_9SPHI</name>
<organism evidence="1 2">
    <name type="scientific">Pedobacter chitinilyticus</name>
    <dbReference type="NCBI Taxonomy" id="2233776"/>
    <lineage>
        <taxon>Bacteria</taxon>
        <taxon>Pseudomonadati</taxon>
        <taxon>Bacteroidota</taxon>
        <taxon>Sphingobacteriia</taxon>
        <taxon>Sphingobacteriales</taxon>
        <taxon>Sphingobacteriaceae</taxon>
        <taxon>Pedobacter</taxon>
    </lineage>
</organism>
<proteinExistence type="predicted"/>
<keyword evidence="2" id="KW-1185">Reference proteome</keyword>
<accession>A0A443YVZ8</accession>
<dbReference type="InterPro" id="IPR041895">
    <property type="entry name" value="ArdA_dom1"/>
</dbReference>
<dbReference type="Gene3D" id="1.10.10.1190">
    <property type="entry name" value="Antirestriction protein ArdA, domain 3"/>
    <property type="match status" value="1"/>
</dbReference>
<comment type="caution">
    <text evidence="1">The sequence shown here is derived from an EMBL/GenBank/DDBJ whole genome shotgun (WGS) entry which is preliminary data.</text>
</comment>
<dbReference type="Gene3D" id="3.10.20.480">
    <property type="entry name" value="Antirestriction protein ArdA, domain 1"/>
    <property type="match status" value="1"/>
</dbReference>
<dbReference type="Proteomes" id="UP000284120">
    <property type="component" value="Unassembled WGS sequence"/>
</dbReference>
<dbReference type="EMBL" id="SAYW01000002">
    <property type="protein sequence ID" value="RWU08179.1"/>
    <property type="molecule type" value="Genomic_DNA"/>
</dbReference>
<sequence length="178" mass="21105">MDTNIKIAQASIYVGTYFKYNSGSLQGKWMDLSEFSTKEEFYRAAYELHKDEQDPELMFQDMEHIPDSLASESWLSAKFFTVRDALEGLEEKLHEPFFMWCNNDHYDLSKEDIDELISSFADCYQGLYDSQEDFARQYVAEHHQLSEFSLNYFDYESYARDLFCESFWYDGGHVFTNS</sequence>
<protein>
    <submittedName>
        <fullName evidence="1">Antirestriction protein ArdA</fullName>
    </submittedName>
</protein>
<dbReference type="RefSeq" id="WP_113646702.1">
    <property type="nucleotide sequence ID" value="NZ_QMHN01000002.1"/>
</dbReference>
<dbReference type="InterPro" id="IPR041893">
    <property type="entry name" value="ArdA_dom3"/>
</dbReference>